<dbReference type="AlphaFoldDB" id="A0AAD5WHK7"/>
<comment type="caution">
    <text evidence="1">The sequence shown here is derived from an EMBL/GenBank/DDBJ whole genome shotgun (WGS) entry which is preliminary data.</text>
</comment>
<reference evidence="1" key="1">
    <citation type="submission" date="2021-06" db="EMBL/GenBank/DDBJ databases">
        <title>Parelaphostrongylus tenuis whole genome reference sequence.</title>
        <authorList>
            <person name="Garwood T.J."/>
            <person name="Larsen P.A."/>
            <person name="Fountain-Jones N.M."/>
            <person name="Garbe J.R."/>
            <person name="Macchietto M.G."/>
            <person name="Kania S.A."/>
            <person name="Gerhold R.W."/>
            <person name="Richards J.E."/>
            <person name="Wolf T.M."/>
        </authorList>
    </citation>
    <scope>NUCLEOTIDE SEQUENCE</scope>
    <source>
        <strain evidence="1">MNPRO001-30</strain>
        <tissue evidence="1">Meninges</tissue>
    </source>
</reference>
<gene>
    <name evidence="1" type="ORF">KIN20_031846</name>
</gene>
<organism evidence="1 2">
    <name type="scientific">Parelaphostrongylus tenuis</name>
    <name type="common">Meningeal worm</name>
    <dbReference type="NCBI Taxonomy" id="148309"/>
    <lineage>
        <taxon>Eukaryota</taxon>
        <taxon>Metazoa</taxon>
        <taxon>Ecdysozoa</taxon>
        <taxon>Nematoda</taxon>
        <taxon>Chromadorea</taxon>
        <taxon>Rhabditida</taxon>
        <taxon>Rhabditina</taxon>
        <taxon>Rhabditomorpha</taxon>
        <taxon>Strongyloidea</taxon>
        <taxon>Metastrongylidae</taxon>
        <taxon>Parelaphostrongylus</taxon>
    </lineage>
</organism>
<protein>
    <submittedName>
        <fullName evidence="1">Uncharacterized protein</fullName>
    </submittedName>
</protein>
<evidence type="ECO:0000313" key="2">
    <source>
        <dbReference type="Proteomes" id="UP001196413"/>
    </source>
</evidence>
<dbReference type="EMBL" id="JAHQIW010006747">
    <property type="protein sequence ID" value="KAJ1370176.1"/>
    <property type="molecule type" value="Genomic_DNA"/>
</dbReference>
<sequence length="83" mass="9386">MTVKNALECNMAMAVAAILRNWRDYLGLAAYYFVRASFCKVKKILDCKNLHGELDENDVAKCSEQRGSDIDIDSTWIEILLGI</sequence>
<name>A0AAD5WHK7_PARTN</name>
<evidence type="ECO:0000313" key="1">
    <source>
        <dbReference type="EMBL" id="KAJ1370176.1"/>
    </source>
</evidence>
<keyword evidence="2" id="KW-1185">Reference proteome</keyword>
<proteinExistence type="predicted"/>
<dbReference type="Proteomes" id="UP001196413">
    <property type="component" value="Unassembled WGS sequence"/>
</dbReference>
<accession>A0AAD5WHK7</accession>